<dbReference type="Proteomes" id="UP001189429">
    <property type="component" value="Unassembled WGS sequence"/>
</dbReference>
<feature type="region of interest" description="Disordered" evidence="1">
    <location>
        <begin position="66"/>
        <end position="92"/>
    </location>
</feature>
<dbReference type="InterPro" id="IPR036282">
    <property type="entry name" value="Glutathione-S-Trfase_C_sf"/>
</dbReference>
<accession>A0ABN9QCT2</accession>
<evidence type="ECO:0000313" key="4">
    <source>
        <dbReference type="Proteomes" id="UP001189429"/>
    </source>
</evidence>
<evidence type="ECO:0000256" key="1">
    <source>
        <dbReference type="SAM" id="MobiDB-lite"/>
    </source>
</evidence>
<protein>
    <recommendedName>
        <fullName evidence="2">GST C-terminal domain-containing protein</fullName>
    </recommendedName>
</protein>
<evidence type="ECO:0000313" key="3">
    <source>
        <dbReference type="EMBL" id="CAK0801311.1"/>
    </source>
</evidence>
<feature type="compositionally biased region" description="Low complexity" evidence="1">
    <location>
        <begin position="80"/>
        <end position="90"/>
    </location>
</feature>
<dbReference type="PROSITE" id="PS50405">
    <property type="entry name" value="GST_CTER"/>
    <property type="match status" value="1"/>
</dbReference>
<proteinExistence type="predicted"/>
<comment type="caution">
    <text evidence="3">The sequence shown here is derived from an EMBL/GenBank/DDBJ whole genome shotgun (WGS) entry which is preliminary data.</text>
</comment>
<name>A0ABN9QCT2_9DINO</name>
<dbReference type="SUPFAM" id="SSF47616">
    <property type="entry name" value="GST C-terminal domain-like"/>
    <property type="match status" value="1"/>
</dbReference>
<dbReference type="Gene3D" id="1.20.1050.130">
    <property type="match status" value="1"/>
</dbReference>
<sequence>MDTITKPTLIHVVVGNNPARCRMLISRCLRHIRHGAGEVPCMPTFRALLAKPSHLPLVASTSRAALMGRRRRRSSGGKGPQTTGPLPGTTWLSTYQGAQRRIPQRPRRSDRHQNASGLWWLEIARVFGDQSSSKGSCNVAAIWREAVRIEGDWRILGYLIDKFVAVGPSVGATSPEGRALAALITQVHDVYIASPNSSDPAVTANQGCMYKGVDLIDAPSRAGKVAEIYKQLDVLESLIKGPYAAGETLTEADFALWPTLACFLRIMMPKVFGWSDVMDDVARPKLRAWHLKVGELPAAQRVKVELTQELQVWENAGKFEPIIQQVKANPDLKWSDFSIGDKNRAKRHLDVDRH</sequence>
<dbReference type="InterPro" id="IPR010987">
    <property type="entry name" value="Glutathione-S-Trfase_C-like"/>
</dbReference>
<reference evidence="3" key="1">
    <citation type="submission" date="2023-10" db="EMBL/GenBank/DDBJ databases">
        <authorList>
            <person name="Chen Y."/>
            <person name="Shah S."/>
            <person name="Dougan E. K."/>
            <person name="Thang M."/>
            <person name="Chan C."/>
        </authorList>
    </citation>
    <scope>NUCLEOTIDE SEQUENCE [LARGE SCALE GENOMIC DNA]</scope>
</reference>
<evidence type="ECO:0000259" key="2">
    <source>
        <dbReference type="PROSITE" id="PS50405"/>
    </source>
</evidence>
<keyword evidence="4" id="KW-1185">Reference proteome</keyword>
<dbReference type="Pfam" id="PF13410">
    <property type="entry name" value="GST_C_2"/>
    <property type="match status" value="1"/>
</dbReference>
<feature type="domain" description="GST C-terminal" evidence="2">
    <location>
        <begin position="174"/>
        <end position="319"/>
    </location>
</feature>
<gene>
    <name evidence="3" type="ORF">PCOR1329_LOCUS9218</name>
</gene>
<organism evidence="3 4">
    <name type="scientific">Prorocentrum cordatum</name>
    <dbReference type="NCBI Taxonomy" id="2364126"/>
    <lineage>
        <taxon>Eukaryota</taxon>
        <taxon>Sar</taxon>
        <taxon>Alveolata</taxon>
        <taxon>Dinophyceae</taxon>
        <taxon>Prorocentrales</taxon>
        <taxon>Prorocentraceae</taxon>
        <taxon>Prorocentrum</taxon>
    </lineage>
</organism>
<dbReference type="CDD" id="cd00299">
    <property type="entry name" value="GST_C_family"/>
    <property type="match status" value="1"/>
</dbReference>
<dbReference type="EMBL" id="CAUYUJ010002558">
    <property type="protein sequence ID" value="CAK0801311.1"/>
    <property type="molecule type" value="Genomic_DNA"/>
</dbReference>